<dbReference type="InterPro" id="IPR029487">
    <property type="entry name" value="NEL_dom"/>
</dbReference>
<evidence type="ECO:0000313" key="8">
    <source>
        <dbReference type="EMBL" id="MBK3459357.1"/>
    </source>
</evidence>
<keyword evidence="6" id="KW-0833">Ubl conjugation pathway</keyword>
<dbReference type="Proteomes" id="UP000408764">
    <property type="component" value="Unassembled WGS sequence"/>
</dbReference>
<dbReference type="PROSITE" id="PS52053">
    <property type="entry name" value="NEL"/>
    <property type="match status" value="1"/>
</dbReference>
<sequence>MATLDYTALAAQSTHYEFIRDALPDWIKTLPLPRASALKASRKSIPAWYKSASPQQHKLLQAAMAEHWKTQTLVDNKLAPASDLKKFAEPLLKAALKQHYNLDVDVHRTCLQLYAPARQAWWVKNLSAGVQSRTVSLLDAALHNFAETETFTADSQFITRPDASGRFDVLPLKNQLSIQQFKTLMRTLDIGAQYQAHLELYLGRSQPVVEGVLRARVLLNQRAALKVAARMALMKGDIQAADHALITGLIEGSQGLTLEGKAAHCHDLSLMDAPLTGVVLIAADLEHSRQVLPVIAYVPDDPEHPLKRYASTSHFMQELTRQLRQPDYQKFFSQFVEHQYQGHFFSRLGIRLSRVTWHPHVPGEPLPSWRDTALDNPNLQFSVKRIRAPLWEHMYQQKLNKILNDASELAVSTAYADRMARWAWWDNLEKIFADILNAALLVVTPFVPFLGELMLAYTAYQLADEVCEGLLDWAEGQGIEAIEHVVGVTENVLQLLAFGAAGQLAHLKPSPFVEGLKPVTLADGKQRLWHADLSPYEQTGLTLPPGSEPDAHGFHQHNGMSVLRLDNKHYSVSQDPDSGQHRIIHPQRADAYRPEVVQNGRGAVVLEGEAPRAWDEPQLFQRLSPVTATWSEASLEHVRYISGIEPGVLRHMYVENQAPPPLLADTLDRFELRQHIDTLSEPSAGNGEAAYWSADMVTRMDGWPPGKAIAVYEAPDLSGDPILHGATQATAAATLAISREDLLAGRLAQRVVDLLDKTELAGLLGGPLPDDPDTWAQALREQLSRYVASRKDDIFEHLYSFKRQSNSAHGLLLQRRFPALPDHLAQAILAQARPAEVRFMSEEQQLPLRLKQQARALQFETQATHAYEGFYRGDAPTPDTERLLLGYLKVHSSAFGNRRLSIREQSPTGQLRCSVGPDDASIDTLLIRTAPGRYALHGADTETTWDLYEAVLHALPEARPGDYLNFAPGQGQALRQWLQQKLQPPAERRAVLAQPPFTAPPRETLLLLGKPAFSALRDRLGRASLEERLKALYPTLTEEDVADYARALNSADGQRIVRELETQKKTLHKELKTWQQLPAAGTRRMRPSLPEQLFRKRVSTLIRESWEQSAKGYETEGGDRRVGSELDLRGETINGFLQNFPQFTTQLSHITSLNLAGAEFTDADSPFLHNFPNLRNLDLTGKRLKKLPDAVAGMRRLSQLGLAENPIHWTSLQLEQLSQLHHLRVLILSHNEHLVTAPDVSRLPDLNILMLNNTRISQWPAGLFELPRASDFYLSLLNTSITQVPDVEPGSTSAQLIARTRLDRNKLERDAEDRVVSYRRAAGLDPYRTYPPRGEHDSQFWLGHLPAQIRPAWQEVWDELEQAHGSQGFFEIIRSQQQPPLDIVQDPTDLVRYQQNLALLRTNVRRLLMAAESDEATRTTLFNLAATPTHCADAGAQVFNAMGIETLKLEAWRKPTVQERTNALVLLAKQKARLDKVNHIANRDIQQRLTTPTLNEDGSEGPPLRLTTDVVDGIPGTLDEVEVYGAYQTGLKARLDLPWLADHMLYRAAGNVEAAQLVSAYNTVIEDEQGDGLTDQMLEQYFWSDYLRNFHTEEYAQIKCQHHQVSEAIDALRLAQNAWAAHEQLPPEQKSPSTATQLRQHLIELADTLNVPQEQVLTGAPMDDEFYGSLFLQSFHDERELSRRLTRQAMVIAGI</sequence>
<comment type="similarity">
    <text evidence="6">Belongs to the LRR-containing bacterial E3 ligase family.</text>
</comment>
<evidence type="ECO:0000256" key="5">
    <source>
        <dbReference type="ARBA" id="ARBA00023026"/>
    </source>
</evidence>
<evidence type="ECO:0000256" key="2">
    <source>
        <dbReference type="ARBA" id="ARBA00012483"/>
    </source>
</evidence>
<feature type="domain" description="NEL" evidence="7">
    <location>
        <begin position="1333"/>
        <end position="1669"/>
    </location>
</feature>
<evidence type="ECO:0000256" key="3">
    <source>
        <dbReference type="ARBA" id="ARBA00022614"/>
    </source>
</evidence>
<evidence type="ECO:0000313" key="10">
    <source>
        <dbReference type="Proteomes" id="UP000408764"/>
    </source>
</evidence>
<dbReference type="GO" id="GO:0016567">
    <property type="term" value="P:protein ubiquitination"/>
    <property type="evidence" value="ECO:0007669"/>
    <property type="project" value="InterPro"/>
</dbReference>
<keyword evidence="6" id="KW-0832">Ubl conjugation</keyword>
<proteinExistence type="inferred from homology"/>
<name>A0A5P1D7S4_9PSED</name>
<gene>
    <name evidence="9" type="ORF">FRT59_02160</name>
    <name evidence="8" type="ORF">JJD71_09800</name>
</gene>
<keyword evidence="4" id="KW-0677">Repeat</keyword>
<comment type="catalytic activity">
    <reaction evidence="1">
        <text>S-ubiquitinyl-[E2 ubiquitin-conjugating enzyme]-L-cysteine + [acceptor protein]-L-lysine = [E2 ubiquitin-conjugating enzyme]-L-cysteine + N(6)-ubiquitinyl-[acceptor protein]-L-lysine.</text>
        <dbReference type="EC" id="2.3.2.27"/>
    </reaction>
</comment>
<keyword evidence="3" id="KW-0433">Leucine-rich repeat</keyword>
<dbReference type="EC" id="2.3.2.27" evidence="2"/>
<keyword evidence="6" id="KW-1035">Host cytoplasm</keyword>
<dbReference type="SUPFAM" id="SSF52058">
    <property type="entry name" value="L domain-like"/>
    <property type="match status" value="1"/>
</dbReference>
<organism evidence="9 10">
    <name type="scientific">Pseudomonas haemolytica</name>
    <dbReference type="NCBI Taxonomy" id="2600065"/>
    <lineage>
        <taxon>Bacteria</taxon>
        <taxon>Pseudomonadati</taxon>
        <taxon>Pseudomonadota</taxon>
        <taxon>Gammaproteobacteria</taxon>
        <taxon>Pseudomonadales</taxon>
        <taxon>Pseudomonadaceae</taxon>
        <taxon>Pseudomonas</taxon>
    </lineage>
</organism>
<reference evidence="8 11" key="2">
    <citation type="submission" date="2021-01" db="EMBL/GenBank/DDBJ databases">
        <title>Antibiotic resistance and phylogeny of Pseudomonas spp. isolated over three decades from chicken meat in the Norwegian food chain.</title>
        <authorList>
            <person name="Moen B."/>
        </authorList>
    </citation>
    <scope>NUCLEOTIDE SEQUENCE [LARGE SCALE GENOMIC DNA]</scope>
    <source>
        <strain evidence="8 11">MF6766</strain>
    </source>
</reference>
<reference evidence="9 10" key="1">
    <citation type="submission" date="2019-08" db="EMBL/GenBank/DDBJ databases">
        <title>Pseudomonas haemolytica sp. nov. isolated from raw milk and skim milk concentrate.</title>
        <authorList>
            <person name="Hofmann K."/>
            <person name="Huptas C."/>
            <person name="Doll E."/>
            <person name="Scherer S."/>
            <person name="Wenning M."/>
        </authorList>
    </citation>
    <scope>NUCLEOTIDE SEQUENCE [LARGE SCALE GENOMIC DNA]</scope>
    <source>
        <strain evidence="9 10">DSM 108987</strain>
    </source>
</reference>
<dbReference type="PANTHER" id="PTHR48051">
    <property type="match status" value="1"/>
</dbReference>
<comment type="PTM">
    <text evidence="6">Ubiquitinated in the presence of host E1 ubiquitin-activating enzyme, E2 ubiquitin-conjugating enzyme and ubiquitin.</text>
</comment>
<dbReference type="Pfam" id="PF20178">
    <property type="entry name" value="ToxA_N"/>
    <property type="match status" value="1"/>
</dbReference>
<dbReference type="RefSeq" id="WP_153870286.1">
    <property type="nucleotide sequence ID" value="NZ_JAEKCT010000001.1"/>
</dbReference>
<accession>A0A5P1D7S4</accession>
<dbReference type="Gene3D" id="1.20.58.360">
    <property type="entry name" value="Shigella T3SS effector IpaH defines"/>
    <property type="match status" value="1"/>
</dbReference>
<evidence type="ECO:0000256" key="4">
    <source>
        <dbReference type="ARBA" id="ARBA00022737"/>
    </source>
</evidence>
<dbReference type="EMBL" id="VOIW01000001">
    <property type="protein sequence ID" value="MRJ35779.1"/>
    <property type="molecule type" value="Genomic_DNA"/>
</dbReference>
<evidence type="ECO:0000313" key="9">
    <source>
        <dbReference type="EMBL" id="MRJ35779.1"/>
    </source>
</evidence>
<dbReference type="GO" id="GO:0005737">
    <property type="term" value="C:cytoplasm"/>
    <property type="evidence" value="ECO:0007669"/>
    <property type="project" value="TreeGrafter"/>
</dbReference>
<dbReference type="Gene3D" id="3.80.10.10">
    <property type="entry name" value="Ribonuclease Inhibitor"/>
    <property type="match status" value="1"/>
</dbReference>
<evidence type="ECO:0000313" key="11">
    <source>
        <dbReference type="Proteomes" id="UP000620382"/>
    </source>
</evidence>
<dbReference type="Proteomes" id="UP000620382">
    <property type="component" value="Unassembled WGS sequence"/>
</dbReference>
<dbReference type="EMBL" id="JAENSR010000002">
    <property type="protein sequence ID" value="MBK3459357.1"/>
    <property type="molecule type" value="Genomic_DNA"/>
</dbReference>
<dbReference type="GO" id="GO:0005576">
    <property type="term" value="C:extracellular region"/>
    <property type="evidence" value="ECO:0007669"/>
    <property type="project" value="UniProtKB-UniRule"/>
</dbReference>
<keyword evidence="5" id="KW-0843">Virulence</keyword>
<dbReference type="InterPro" id="IPR046673">
    <property type="entry name" value="ToxA_N"/>
</dbReference>
<dbReference type="GO" id="GO:0061630">
    <property type="term" value="F:ubiquitin protein ligase activity"/>
    <property type="evidence" value="ECO:0007669"/>
    <property type="project" value="UniProtKB-EC"/>
</dbReference>
<dbReference type="OrthoDB" id="1467561at2"/>
<dbReference type="InterPro" id="IPR050216">
    <property type="entry name" value="LRR_domain-containing"/>
</dbReference>
<dbReference type="Pfam" id="PF14496">
    <property type="entry name" value="NEL"/>
    <property type="match status" value="1"/>
</dbReference>
<dbReference type="PANTHER" id="PTHR48051:SF54">
    <property type="entry name" value="LEUCINE-RICH REPEAT-CONTAINING PROTEIN"/>
    <property type="match status" value="1"/>
</dbReference>
<evidence type="ECO:0000259" key="7">
    <source>
        <dbReference type="PROSITE" id="PS52053"/>
    </source>
</evidence>
<keyword evidence="6" id="KW-0964">Secreted</keyword>
<evidence type="ECO:0000256" key="1">
    <source>
        <dbReference type="ARBA" id="ARBA00000900"/>
    </source>
</evidence>
<comment type="caution">
    <text evidence="9">The sequence shown here is derived from an EMBL/GenBank/DDBJ whole genome shotgun (WGS) entry which is preliminary data.</text>
</comment>
<dbReference type="InterPro" id="IPR032675">
    <property type="entry name" value="LRR_dom_sf"/>
</dbReference>
<keyword evidence="11" id="KW-1185">Reference proteome</keyword>
<evidence type="ECO:0000256" key="6">
    <source>
        <dbReference type="PROSITE-ProRule" id="PRU01398"/>
    </source>
</evidence>
<protein>
    <recommendedName>
        <fullName evidence="2">RING-type E3 ubiquitin transferase</fullName>
        <ecNumber evidence="2">2.3.2.27</ecNumber>
    </recommendedName>
</protein>
<keyword evidence="6" id="KW-0808">Transferase</keyword>
<feature type="active site" description="Glycyl thioester intermediate" evidence="6">
    <location>
        <position position="1431"/>
    </location>
</feature>